<accession>A0AAW1UAD9</accession>
<gene>
    <name evidence="1" type="ORF">WA026_012568</name>
</gene>
<dbReference type="PANTHER" id="PTHR33480">
    <property type="entry name" value="SET DOMAIN-CONTAINING PROTEIN-RELATED"/>
    <property type="match status" value="1"/>
</dbReference>
<name>A0AAW1UAD9_9CUCU</name>
<evidence type="ECO:0000313" key="2">
    <source>
        <dbReference type="Proteomes" id="UP001431783"/>
    </source>
</evidence>
<reference evidence="1 2" key="1">
    <citation type="submission" date="2023-03" db="EMBL/GenBank/DDBJ databases">
        <title>Genome insight into feeding habits of ladybird beetles.</title>
        <authorList>
            <person name="Li H.-S."/>
            <person name="Huang Y.-H."/>
            <person name="Pang H."/>
        </authorList>
    </citation>
    <scope>NUCLEOTIDE SEQUENCE [LARGE SCALE GENOMIC DNA]</scope>
    <source>
        <strain evidence="1">SYSU_2023b</strain>
        <tissue evidence="1">Whole body</tissue>
    </source>
</reference>
<dbReference type="PANTHER" id="PTHR33480:SF1">
    <property type="entry name" value="TYR RECOMBINASE DOMAIN-CONTAINING PROTEIN"/>
    <property type="match status" value="1"/>
</dbReference>
<organism evidence="1 2">
    <name type="scientific">Henosepilachna vigintioctopunctata</name>
    <dbReference type="NCBI Taxonomy" id="420089"/>
    <lineage>
        <taxon>Eukaryota</taxon>
        <taxon>Metazoa</taxon>
        <taxon>Ecdysozoa</taxon>
        <taxon>Arthropoda</taxon>
        <taxon>Hexapoda</taxon>
        <taxon>Insecta</taxon>
        <taxon>Pterygota</taxon>
        <taxon>Neoptera</taxon>
        <taxon>Endopterygota</taxon>
        <taxon>Coleoptera</taxon>
        <taxon>Polyphaga</taxon>
        <taxon>Cucujiformia</taxon>
        <taxon>Coccinelloidea</taxon>
        <taxon>Coccinellidae</taxon>
        <taxon>Epilachninae</taxon>
        <taxon>Epilachnini</taxon>
        <taxon>Henosepilachna</taxon>
    </lineage>
</organism>
<protein>
    <submittedName>
        <fullName evidence="1">Uncharacterized protein</fullName>
    </submittedName>
</protein>
<dbReference type="AlphaFoldDB" id="A0AAW1UAD9"/>
<keyword evidence="2" id="KW-1185">Reference proteome</keyword>
<evidence type="ECO:0000313" key="1">
    <source>
        <dbReference type="EMBL" id="KAK9876269.1"/>
    </source>
</evidence>
<sequence length="241" mass="28325">MRLKLISDLRKKGNYLNSRQVMKPVRKNYLDGDLLPCTSCLGFYTKSHLWRHRRKCSEKLKTQTPQRDAQNFMIGQMKVDEELRTTVFPRMRPDEVSLVAKTDQLICAFGAQYMKTHRETHFVNVVSRKMRELARLVMEIKKHYSNLTKIFQILRPEHFDKIVEATKNVAKYDSEKEKFISPTYVLNISTSLKQCCEISIYALKRKLVSDNVSSAELEADLKTLIELIDSLEIRNFQQSWK</sequence>
<proteinExistence type="predicted"/>
<dbReference type="Proteomes" id="UP001431783">
    <property type="component" value="Unassembled WGS sequence"/>
</dbReference>
<comment type="caution">
    <text evidence="1">The sequence shown here is derived from an EMBL/GenBank/DDBJ whole genome shotgun (WGS) entry which is preliminary data.</text>
</comment>
<dbReference type="EMBL" id="JARQZJ010000036">
    <property type="protein sequence ID" value="KAK9876269.1"/>
    <property type="molecule type" value="Genomic_DNA"/>
</dbReference>